<gene>
    <name evidence="10" type="ORF">QYM36_001419</name>
</gene>
<evidence type="ECO:0000256" key="4">
    <source>
        <dbReference type="ARBA" id="ARBA00022927"/>
    </source>
</evidence>
<name>A0AA88ID31_ARTSF</name>
<dbReference type="GO" id="GO:0015031">
    <property type="term" value="P:protein transport"/>
    <property type="evidence" value="ECO:0007669"/>
    <property type="project" value="UniProtKB-KW"/>
</dbReference>
<evidence type="ECO:0000313" key="11">
    <source>
        <dbReference type="Proteomes" id="UP001187531"/>
    </source>
</evidence>
<keyword evidence="7 9" id="KW-0472">Membrane</keyword>
<dbReference type="AlphaFoldDB" id="A0AA88ID31"/>
<evidence type="ECO:0000256" key="8">
    <source>
        <dbReference type="ARBA" id="ARBA00046280"/>
    </source>
</evidence>
<feature type="transmembrane region" description="Helical" evidence="9">
    <location>
        <begin position="87"/>
        <end position="109"/>
    </location>
</feature>
<dbReference type="InterPro" id="IPR039899">
    <property type="entry name" value="BET1_SNARE"/>
</dbReference>
<accession>A0AA88ID31</accession>
<organism evidence="10 11">
    <name type="scientific">Artemia franciscana</name>
    <name type="common">Brine shrimp</name>
    <name type="synonym">Artemia sanfranciscana</name>
    <dbReference type="NCBI Taxonomy" id="6661"/>
    <lineage>
        <taxon>Eukaryota</taxon>
        <taxon>Metazoa</taxon>
        <taxon>Ecdysozoa</taxon>
        <taxon>Arthropoda</taxon>
        <taxon>Crustacea</taxon>
        <taxon>Branchiopoda</taxon>
        <taxon>Anostraca</taxon>
        <taxon>Artemiidae</taxon>
        <taxon>Artemia</taxon>
    </lineage>
</organism>
<keyword evidence="3 9" id="KW-0812">Transmembrane</keyword>
<dbReference type="GO" id="GO:0000139">
    <property type="term" value="C:Golgi membrane"/>
    <property type="evidence" value="ECO:0007669"/>
    <property type="project" value="UniProtKB-SubCell"/>
</dbReference>
<dbReference type="EMBL" id="JAVRJZ010000003">
    <property type="protein sequence ID" value="KAK2724959.1"/>
    <property type="molecule type" value="Genomic_DNA"/>
</dbReference>
<evidence type="ECO:0000256" key="1">
    <source>
        <dbReference type="ARBA" id="ARBA00004394"/>
    </source>
</evidence>
<evidence type="ECO:0000256" key="2">
    <source>
        <dbReference type="ARBA" id="ARBA00022448"/>
    </source>
</evidence>
<comment type="subcellular location">
    <subcellularLocation>
        <location evidence="8">Endomembrane system</location>
        <topology evidence="8">Single-pass type IV membrane protein</topology>
    </subcellularLocation>
    <subcellularLocation>
        <location evidence="1">Golgi apparatus membrane</location>
    </subcellularLocation>
</comment>
<comment type="caution">
    <text evidence="10">The sequence shown here is derived from an EMBL/GenBank/DDBJ whole genome shotgun (WGS) entry which is preliminary data.</text>
</comment>
<evidence type="ECO:0000313" key="10">
    <source>
        <dbReference type="EMBL" id="KAK2724959.1"/>
    </source>
</evidence>
<dbReference type="Gene3D" id="1.20.5.110">
    <property type="match status" value="1"/>
</dbReference>
<keyword evidence="4" id="KW-0653">Protein transport</keyword>
<evidence type="ECO:0008006" key="12">
    <source>
        <dbReference type="Google" id="ProtNLM"/>
    </source>
</evidence>
<evidence type="ECO:0000256" key="5">
    <source>
        <dbReference type="ARBA" id="ARBA00022989"/>
    </source>
</evidence>
<keyword evidence="2" id="KW-0813">Transport</keyword>
<evidence type="ECO:0000256" key="6">
    <source>
        <dbReference type="ARBA" id="ARBA00023034"/>
    </source>
</evidence>
<dbReference type="Proteomes" id="UP001187531">
    <property type="component" value="Unassembled WGS sequence"/>
</dbReference>
<evidence type="ECO:0000256" key="3">
    <source>
        <dbReference type="ARBA" id="ARBA00022692"/>
    </source>
</evidence>
<keyword evidence="5 9" id="KW-1133">Transmembrane helix</keyword>
<reference evidence="10" key="1">
    <citation type="submission" date="2023-07" db="EMBL/GenBank/DDBJ databases">
        <title>Chromosome-level genome assembly of Artemia franciscana.</title>
        <authorList>
            <person name="Jo E."/>
        </authorList>
    </citation>
    <scope>NUCLEOTIDE SEQUENCE</scope>
    <source>
        <tissue evidence="10">Whole body</tissue>
    </source>
</reference>
<proteinExistence type="predicted"/>
<evidence type="ECO:0000256" key="9">
    <source>
        <dbReference type="SAM" id="Phobius"/>
    </source>
</evidence>
<dbReference type="SUPFAM" id="SSF58038">
    <property type="entry name" value="SNARE fusion complex"/>
    <property type="match status" value="1"/>
</dbReference>
<protein>
    <recommendedName>
        <fullName evidence="12">BET1-like protein</fullName>
    </recommendedName>
</protein>
<dbReference type="PANTHER" id="PTHR12791">
    <property type="entry name" value="GOLGI SNARE BET1-RELATED"/>
    <property type="match status" value="1"/>
</dbReference>
<sequence>MLRSERAMMQNERMDDLEAQNRRAAEDLAKKVAFYKGLAKDINKEARDHIPLIGGLDDEMEGTGNLLSNSLGRVRGLLGSNRSNRRIMCYIAAGMVMFVVFTYLIYALAGNPEA</sequence>
<evidence type="ECO:0000256" key="7">
    <source>
        <dbReference type="ARBA" id="ARBA00023136"/>
    </source>
</evidence>
<keyword evidence="11" id="KW-1185">Reference proteome</keyword>
<dbReference type="CDD" id="cd15853">
    <property type="entry name" value="SNARE_Bet1"/>
    <property type="match status" value="1"/>
</dbReference>
<keyword evidence="6" id="KW-0333">Golgi apparatus</keyword>